<dbReference type="Gene3D" id="3.40.1230.10">
    <property type="entry name" value="MTH938-like"/>
    <property type="match status" value="1"/>
</dbReference>
<gene>
    <name evidence="1" type="ORF">IHV25_04415</name>
</gene>
<evidence type="ECO:0000313" key="1">
    <source>
        <dbReference type="EMBL" id="MBE1236889.1"/>
    </source>
</evidence>
<evidence type="ECO:0000313" key="2">
    <source>
        <dbReference type="Proteomes" id="UP000631034"/>
    </source>
</evidence>
<dbReference type="InterPro" id="IPR007523">
    <property type="entry name" value="NDUFAF3/AAMDC"/>
</dbReference>
<proteinExistence type="predicted"/>
<dbReference type="RefSeq" id="WP_192533888.1">
    <property type="nucleotide sequence ID" value="NZ_JACZHT010000002.1"/>
</dbReference>
<protein>
    <submittedName>
        <fullName evidence="1">Mth938-like domain-containing protein</fullName>
    </submittedName>
</protein>
<dbReference type="PANTHER" id="PTHR21192">
    <property type="entry name" value="NUCLEAR PROTEIN E3-3"/>
    <property type="match status" value="1"/>
</dbReference>
<dbReference type="AlphaFoldDB" id="A0A8J7CD97"/>
<dbReference type="Pfam" id="PF04430">
    <property type="entry name" value="DUF498"/>
    <property type="match status" value="1"/>
</dbReference>
<dbReference type="Proteomes" id="UP000631034">
    <property type="component" value="Unassembled WGS sequence"/>
</dbReference>
<dbReference type="CDD" id="cd00248">
    <property type="entry name" value="Mth938-like"/>
    <property type="match status" value="1"/>
</dbReference>
<name>A0A8J7CD97_9PROT</name>
<dbReference type="PANTHER" id="PTHR21192:SF2">
    <property type="entry name" value="NADH DEHYDROGENASE [UBIQUINONE] 1 ALPHA SUBCOMPLEX ASSEMBLY FACTOR 3"/>
    <property type="match status" value="1"/>
</dbReference>
<dbReference type="InterPro" id="IPR036748">
    <property type="entry name" value="MTH938-like_sf"/>
</dbReference>
<sequence length="123" mass="13238">MQPMEPVTGRTVITAYGDGGFRLGGHVFSGSVLVFPWGVQPWSPVTFDDLDRDAFQAAFERARELDFLLVGTGERQQFLPPALAAHFREAGLTVEVMATGAACRTFNALQGEDRPVGAALIAV</sequence>
<organism evidence="1 2">
    <name type="scientific">Phaeovibrio sulfidiphilus</name>
    <dbReference type="NCBI Taxonomy" id="1220600"/>
    <lineage>
        <taxon>Bacteria</taxon>
        <taxon>Pseudomonadati</taxon>
        <taxon>Pseudomonadota</taxon>
        <taxon>Alphaproteobacteria</taxon>
        <taxon>Rhodospirillales</taxon>
        <taxon>Rhodospirillaceae</taxon>
        <taxon>Phaeovibrio</taxon>
    </lineage>
</organism>
<accession>A0A8J7CD97</accession>
<dbReference type="EMBL" id="JACZHT010000002">
    <property type="protein sequence ID" value="MBE1236889.1"/>
    <property type="molecule type" value="Genomic_DNA"/>
</dbReference>
<comment type="caution">
    <text evidence="1">The sequence shown here is derived from an EMBL/GenBank/DDBJ whole genome shotgun (WGS) entry which is preliminary data.</text>
</comment>
<dbReference type="SUPFAM" id="SSF64076">
    <property type="entry name" value="MTH938-like"/>
    <property type="match status" value="1"/>
</dbReference>
<reference evidence="1" key="1">
    <citation type="submission" date="2020-10" db="EMBL/GenBank/DDBJ databases">
        <title>Genome sequence of the unusual species of purple photosynthetic bacteria, Phaeovibrio sulfidiphilus DSM 23193, type strain.</title>
        <authorList>
            <person name="Kyndt J.A."/>
            <person name="Meyer T.E."/>
        </authorList>
    </citation>
    <scope>NUCLEOTIDE SEQUENCE</scope>
    <source>
        <strain evidence="1">DSM 23193</strain>
    </source>
</reference>
<keyword evidence="2" id="KW-1185">Reference proteome</keyword>